<evidence type="ECO:0000259" key="2">
    <source>
        <dbReference type="Pfam" id="PF00144"/>
    </source>
</evidence>
<organism evidence="3 4">
    <name type="scientific">Streptomyces griseoaurantiacus</name>
    <dbReference type="NCBI Taxonomy" id="68213"/>
    <lineage>
        <taxon>Bacteria</taxon>
        <taxon>Bacillati</taxon>
        <taxon>Actinomycetota</taxon>
        <taxon>Actinomycetes</taxon>
        <taxon>Kitasatosporales</taxon>
        <taxon>Streptomycetaceae</taxon>
        <taxon>Streptomyces</taxon>
        <taxon>Streptomyces aurantiacus group</taxon>
    </lineage>
</organism>
<name>A0A1G7E1A1_9ACTN</name>
<proteinExistence type="predicted"/>
<dbReference type="InterPro" id="IPR012338">
    <property type="entry name" value="Beta-lactam/transpept-like"/>
</dbReference>
<dbReference type="InterPro" id="IPR050789">
    <property type="entry name" value="Diverse_Enzym_Activities"/>
</dbReference>
<reference evidence="3 4" key="1">
    <citation type="submission" date="2016-10" db="EMBL/GenBank/DDBJ databases">
        <authorList>
            <person name="de Groot N.N."/>
        </authorList>
    </citation>
    <scope>NUCLEOTIDE SEQUENCE [LARGE SCALE GENOMIC DNA]</scope>
    <source>
        <strain evidence="3 4">CGMCC 4.1859</strain>
    </source>
</reference>
<protein>
    <submittedName>
        <fullName evidence="3">CubicO group peptidase, beta-lactamase class C family</fullName>
    </submittedName>
</protein>
<dbReference type="OrthoDB" id="4281716at2"/>
<dbReference type="EMBL" id="FNAX01000002">
    <property type="protein sequence ID" value="SDE57421.1"/>
    <property type="molecule type" value="Genomic_DNA"/>
</dbReference>
<feature type="domain" description="Beta-lactamase-related" evidence="2">
    <location>
        <begin position="5"/>
        <end position="363"/>
    </location>
</feature>
<feature type="region of interest" description="Disordered" evidence="1">
    <location>
        <begin position="227"/>
        <end position="251"/>
    </location>
</feature>
<evidence type="ECO:0000256" key="1">
    <source>
        <dbReference type="SAM" id="MobiDB-lite"/>
    </source>
</evidence>
<dbReference type="Proteomes" id="UP000198614">
    <property type="component" value="Unassembled WGS sequence"/>
</dbReference>
<dbReference type="AlphaFoldDB" id="A0A1G7E1A1"/>
<evidence type="ECO:0000313" key="4">
    <source>
        <dbReference type="Proteomes" id="UP000198614"/>
    </source>
</evidence>
<sequence>MGALEDLLSEYIGKGWAPGAVALVARGAEVEAAAVGTRALGGSDPMTRDTLFRIASLTKPLTAAALMVLVDDGRLSLNDPVATWLPELANPRAVRTPRSELDDTVPAARPITVFHLLASRAGYGLASDFSLPHVRGLFGLQGGSWEPAGFPSADTWMARLGEYPLLHHPGDAWLYNTCSDIQGVLVARVAGQSLPEFLAERVLAPLGMADTGFSVPSGSLGRFATAYEPGPDGGLTQTDGPEGDWSREPGFASGAGGLVSTVDDWLAFARMLLADGAAPDGRPVLTASSARLMRTDHTTAEQRAASELFLQGQGWGFGGSVDLTERDPWNSPGRYGWVGGTGTAAHLDPATGTIAVLMTQRAMSGPVPEGIMPDFWRYAARA</sequence>
<dbReference type="Pfam" id="PF00144">
    <property type="entry name" value="Beta-lactamase"/>
    <property type="match status" value="1"/>
</dbReference>
<evidence type="ECO:0000313" key="3">
    <source>
        <dbReference type="EMBL" id="SDE57421.1"/>
    </source>
</evidence>
<dbReference type="InterPro" id="IPR001466">
    <property type="entry name" value="Beta-lactam-related"/>
</dbReference>
<dbReference type="PANTHER" id="PTHR43283:SF3">
    <property type="entry name" value="BETA-LACTAMASE FAMILY PROTEIN (AFU_ORTHOLOGUE AFUA_5G07500)"/>
    <property type="match status" value="1"/>
</dbReference>
<dbReference type="Gene3D" id="3.40.710.10">
    <property type="entry name" value="DD-peptidase/beta-lactamase superfamily"/>
    <property type="match status" value="1"/>
</dbReference>
<dbReference type="PANTHER" id="PTHR43283">
    <property type="entry name" value="BETA-LACTAMASE-RELATED"/>
    <property type="match status" value="1"/>
</dbReference>
<accession>A0A1G7E1A1</accession>
<gene>
    <name evidence="3" type="ORF">SAMN05216260_102431</name>
</gene>
<dbReference type="SUPFAM" id="SSF56601">
    <property type="entry name" value="beta-lactamase/transpeptidase-like"/>
    <property type="match status" value="1"/>
</dbReference>